<dbReference type="PROSITE" id="PS50086">
    <property type="entry name" value="TBC_RABGAP"/>
    <property type="match status" value="1"/>
</dbReference>
<dbReference type="PANTHER" id="PTHR47219:SF19">
    <property type="entry name" value="USP6 N-TERMINAL-LIKE PROTEIN ISOFORM X1"/>
    <property type="match status" value="1"/>
</dbReference>
<dbReference type="OrthoDB" id="294251at2759"/>
<dbReference type="Pfam" id="PF00566">
    <property type="entry name" value="RabGAP-TBC"/>
    <property type="match status" value="1"/>
</dbReference>
<dbReference type="SMART" id="SM00164">
    <property type="entry name" value="TBC"/>
    <property type="match status" value="1"/>
</dbReference>
<evidence type="ECO:0000256" key="5">
    <source>
        <dbReference type="ARBA" id="ARBA00022990"/>
    </source>
</evidence>
<keyword evidence="6" id="KW-0333">Golgi apparatus</keyword>
<dbReference type="InterPro" id="IPR050302">
    <property type="entry name" value="Rab_GAP_TBC_domain"/>
</dbReference>
<dbReference type="GO" id="GO:0005794">
    <property type="term" value="C:Golgi apparatus"/>
    <property type="evidence" value="ECO:0007669"/>
    <property type="project" value="UniProtKB-SubCell"/>
</dbReference>
<evidence type="ECO:0000256" key="4">
    <source>
        <dbReference type="ARBA" id="ARBA00022553"/>
    </source>
</evidence>
<dbReference type="PANTHER" id="PTHR47219">
    <property type="entry name" value="RAB GTPASE-ACTIVATING PROTEIN 1-LIKE"/>
    <property type="match status" value="1"/>
</dbReference>
<comment type="caution">
    <text evidence="13">The sequence shown here is derived from an EMBL/GenBank/DDBJ whole genome shotgun (WGS) entry which is preliminary data.</text>
</comment>
<evidence type="ECO:0000256" key="10">
    <source>
        <dbReference type="ARBA" id="ARBA00070172"/>
    </source>
</evidence>
<dbReference type="InterPro" id="IPR035969">
    <property type="entry name" value="Rab-GAP_TBC_sf"/>
</dbReference>
<keyword evidence="5" id="KW-0007">Acetylation</keyword>
<feature type="compositionally biased region" description="Basic residues" evidence="11">
    <location>
        <begin position="402"/>
        <end position="416"/>
    </location>
</feature>
<gene>
    <name evidence="13" type="ORF">KP79_PYT07303</name>
</gene>
<evidence type="ECO:0000259" key="12">
    <source>
        <dbReference type="PROSITE" id="PS50086"/>
    </source>
</evidence>
<name>A0A210QAZ9_MIZYE</name>
<dbReference type="GO" id="GO:0031267">
    <property type="term" value="F:small GTPase binding"/>
    <property type="evidence" value="ECO:0007669"/>
    <property type="project" value="TreeGrafter"/>
</dbReference>
<organism evidence="13 14">
    <name type="scientific">Mizuhopecten yessoensis</name>
    <name type="common">Japanese scallop</name>
    <name type="synonym">Patinopecten yessoensis</name>
    <dbReference type="NCBI Taxonomy" id="6573"/>
    <lineage>
        <taxon>Eukaryota</taxon>
        <taxon>Metazoa</taxon>
        <taxon>Spiralia</taxon>
        <taxon>Lophotrochozoa</taxon>
        <taxon>Mollusca</taxon>
        <taxon>Bivalvia</taxon>
        <taxon>Autobranchia</taxon>
        <taxon>Pteriomorphia</taxon>
        <taxon>Pectinida</taxon>
        <taxon>Pectinoidea</taxon>
        <taxon>Pectinidae</taxon>
        <taxon>Mizuhopecten</taxon>
    </lineage>
</organism>
<sequence>MTSSSLDQYDEVERASRERNEIVAKYDKGREEGAQIDPWEDPTLEVYHVTDRYGFIHNYQLPQKQSAAEAKAIEVEIERSQKWLKMLKNWDKYSSGEKMTRRIYKGIPNRVRGEVWIRLLGVNKMKAEQRGIYKDMKLRARTKSPHIRQIDLDVNRTYRNHIDFRSRYGVQQQALFHVLAAYSMYNTEVGYCQGMSEIAALLLMYMGEEDAFWALSNLFSSKKHGMHGFFIPGFPKLLRFQEHHDNILKRFTPKLRRFFDKNDIYTTLYTIKWFLQCFLDRVPYTLNLRLWDILMLEGEVLLTGMAYTIIKLHRRKLLKMNVDDILQFFQSGLEKDFGYDDDSVIDQLQVVIEELRKAKMEVPLKAKANELPSLPFGLEIEPSIEQIIKSRNPESVDEHFKRNPHKGKSGFKKRRGLTSSETPEMSRSTDSASMKSSRLSDYSVDDRSSYYDTAANSRLSLADFSSKVSMQSSRTSFADGSEAGSIGMMRFTPVMNDAHGEGEPIMLMEQEQPSRDTTIENLAGELKTPSEHSEYDNLNMNGLEDDNHASSHIVNIPISKSDGYIMKKSEPVQRSDWVDHAEDRVVTEAVTLSRSDTLRLSQAKIQRMKNSLSADDEGLHESRHVSKVLIQSSSHHNGYLATENGHSPQRVAVHMSAVSTPSLPISRQQHVI</sequence>
<evidence type="ECO:0000256" key="7">
    <source>
        <dbReference type="ARBA" id="ARBA00023329"/>
    </source>
</evidence>
<evidence type="ECO:0000256" key="1">
    <source>
        <dbReference type="ARBA" id="ARBA00004541"/>
    </source>
</evidence>
<evidence type="ECO:0000256" key="9">
    <source>
        <dbReference type="ARBA" id="ARBA00064037"/>
    </source>
</evidence>
<feature type="compositionally biased region" description="Basic and acidic residues" evidence="11">
    <location>
        <begin position="391"/>
        <end position="401"/>
    </location>
</feature>
<keyword evidence="4" id="KW-0597">Phosphoprotein</keyword>
<evidence type="ECO:0000313" key="13">
    <source>
        <dbReference type="EMBL" id="OWF45907.1"/>
    </source>
</evidence>
<dbReference type="Gene3D" id="1.10.10.750">
    <property type="entry name" value="Ypt/Rab-GAP domain of gyp1p, domain 1"/>
    <property type="match status" value="1"/>
</dbReference>
<dbReference type="InterPro" id="IPR000195">
    <property type="entry name" value="Rab-GAP-TBC_dom"/>
</dbReference>
<dbReference type="STRING" id="6573.A0A210QAZ9"/>
<comment type="function">
    <text evidence="8">Acts as a GTPase-activating protein for RAB5A and RAB43. Involved in receptor trafficking. In complex with EPS8 inhibits internalization of EGFR. Involved in retrograde transport from the endocytic pathway to the Golgi apparatus. Involved in the transport of Shiga toxin from early and recycling endosomes to the trans-Golgi network. Required for structural integrity of the Golgi complex.</text>
</comment>
<dbReference type="Proteomes" id="UP000242188">
    <property type="component" value="Unassembled WGS sequence"/>
</dbReference>
<keyword evidence="3" id="KW-0343">GTPase activation</keyword>
<keyword evidence="14" id="KW-1185">Reference proteome</keyword>
<evidence type="ECO:0000256" key="2">
    <source>
        <dbReference type="ARBA" id="ARBA00004555"/>
    </source>
</evidence>
<dbReference type="AlphaFoldDB" id="A0A210QAZ9"/>
<comment type="subcellular location">
    <subcellularLocation>
        <location evidence="1">Cytoplasmic vesicle</location>
    </subcellularLocation>
    <subcellularLocation>
        <location evidence="2">Golgi apparatus</location>
    </subcellularLocation>
</comment>
<evidence type="ECO:0000313" key="14">
    <source>
        <dbReference type="Proteomes" id="UP000242188"/>
    </source>
</evidence>
<dbReference type="FunFam" id="1.10.8.270:FF:000010">
    <property type="entry name" value="Putative USP6 N-terminal-like protein"/>
    <property type="match status" value="1"/>
</dbReference>
<evidence type="ECO:0000256" key="8">
    <source>
        <dbReference type="ARBA" id="ARBA00059926"/>
    </source>
</evidence>
<protein>
    <recommendedName>
        <fullName evidence="10">USP6 N-terminal-like protein</fullName>
    </recommendedName>
</protein>
<proteinExistence type="predicted"/>
<dbReference type="Gene3D" id="1.10.8.270">
    <property type="entry name" value="putative rabgap domain of human tbc1 domain family member 14 like domains"/>
    <property type="match status" value="1"/>
</dbReference>
<evidence type="ECO:0000256" key="6">
    <source>
        <dbReference type="ARBA" id="ARBA00023034"/>
    </source>
</evidence>
<feature type="compositionally biased region" description="Polar residues" evidence="11">
    <location>
        <begin position="417"/>
        <end position="435"/>
    </location>
</feature>
<evidence type="ECO:0000256" key="11">
    <source>
        <dbReference type="SAM" id="MobiDB-lite"/>
    </source>
</evidence>
<dbReference type="GO" id="GO:0005096">
    <property type="term" value="F:GTPase activator activity"/>
    <property type="evidence" value="ECO:0007669"/>
    <property type="project" value="UniProtKB-KW"/>
</dbReference>
<keyword evidence="7" id="KW-0968">Cytoplasmic vesicle</keyword>
<dbReference type="EMBL" id="NEDP02004373">
    <property type="protein sequence ID" value="OWF45907.1"/>
    <property type="molecule type" value="Genomic_DNA"/>
</dbReference>
<dbReference type="Gene3D" id="1.10.472.80">
    <property type="entry name" value="Ypt/Rab-GAP domain of gyp1p, domain 3"/>
    <property type="match status" value="1"/>
</dbReference>
<feature type="region of interest" description="Disordered" evidence="11">
    <location>
        <begin position="391"/>
        <end position="439"/>
    </location>
</feature>
<dbReference type="GO" id="GO:0031410">
    <property type="term" value="C:cytoplasmic vesicle"/>
    <property type="evidence" value="ECO:0007669"/>
    <property type="project" value="UniProtKB-SubCell"/>
</dbReference>
<accession>A0A210QAZ9</accession>
<dbReference type="SUPFAM" id="SSF47923">
    <property type="entry name" value="Ypt/Rab-GAP domain of gyp1p"/>
    <property type="match status" value="2"/>
</dbReference>
<dbReference type="FunFam" id="1.10.10.750:FF:000001">
    <property type="entry name" value="TBC1 domain family member 10A"/>
    <property type="match status" value="1"/>
</dbReference>
<evidence type="ECO:0000256" key="3">
    <source>
        <dbReference type="ARBA" id="ARBA00022468"/>
    </source>
</evidence>
<reference evidence="13 14" key="1">
    <citation type="journal article" date="2017" name="Nat. Ecol. Evol.">
        <title>Scallop genome provides insights into evolution of bilaterian karyotype and development.</title>
        <authorList>
            <person name="Wang S."/>
            <person name="Zhang J."/>
            <person name="Jiao W."/>
            <person name="Li J."/>
            <person name="Xun X."/>
            <person name="Sun Y."/>
            <person name="Guo X."/>
            <person name="Huan P."/>
            <person name="Dong B."/>
            <person name="Zhang L."/>
            <person name="Hu X."/>
            <person name="Sun X."/>
            <person name="Wang J."/>
            <person name="Zhao C."/>
            <person name="Wang Y."/>
            <person name="Wang D."/>
            <person name="Huang X."/>
            <person name="Wang R."/>
            <person name="Lv J."/>
            <person name="Li Y."/>
            <person name="Zhang Z."/>
            <person name="Liu B."/>
            <person name="Lu W."/>
            <person name="Hui Y."/>
            <person name="Liang J."/>
            <person name="Zhou Z."/>
            <person name="Hou R."/>
            <person name="Li X."/>
            <person name="Liu Y."/>
            <person name="Li H."/>
            <person name="Ning X."/>
            <person name="Lin Y."/>
            <person name="Zhao L."/>
            <person name="Xing Q."/>
            <person name="Dou J."/>
            <person name="Li Y."/>
            <person name="Mao J."/>
            <person name="Guo H."/>
            <person name="Dou H."/>
            <person name="Li T."/>
            <person name="Mu C."/>
            <person name="Jiang W."/>
            <person name="Fu Q."/>
            <person name="Fu X."/>
            <person name="Miao Y."/>
            <person name="Liu J."/>
            <person name="Yu Q."/>
            <person name="Li R."/>
            <person name="Liao H."/>
            <person name="Li X."/>
            <person name="Kong Y."/>
            <person name="Jiang Z."/>
            <person name="Chourrout D."/>
            <person name="Li R."/>
            <person name="Bao Z."/>
        </authorList>
    </citation>
    <scope>NUCLEOTIDE SEQUENCE [LARGE SCALE GENOMIC DNA]</scope>
    <source>
        <strain evidence="13 14">PY_sf001</strain>
    </source>
</reference>
<dbReference type="FunFam" id="1.10.472.80:FF:000019">
    <property type="entry name" value="USP6 N-terminal like"/>
    <property type="match status" value="1"/>
</dbReference>
<feature type="domain" description="Rab-GAP TBC" evidence="12">
    <location>
        <begin position="106"/>
        <end position="298"/>
    </location>
</feature>
<comment type="subunit">
    <text evidence="9">Interacts with EPS8.</text>
</comment>